<dbReference type="Proteomes" id="UP001286313">
    <property type="component" value="Unassembled WGS sequence"/>
</dbReference>
<evidence type="ECO:0000256" key="1">
    <source>
        <dbReference type="SAM" id="MobiDB-lite"/>
    </source>
</evidence>
<accession>A0AAE1FR63</accession>
<feature type="region of interest" description="Disordered" evidence="1">
    <location>
        <begin position="1"/>
        <end position="21"/>
    </location>
</feature>
<keyword evidence="4" id="KW-1185">Reference proteome</keyword>
<reference evidence="3" key="1">
    <citation type="submission" date="2023-10" db="EMBL/GenBank/DDBJ databases">
        <title>Genome assemblies of two species of porcelain crab, Petrolisthes cinctipes and Petrolisthes manimaculis (Anomura: Porcellanidae).</title>
        <authorList>
            <person name="Angst P."/>
        </authorList>
    </citation>
    <scope>NUCLEOTIDE SEQUENCE</scope>
    <source>
        <strain evidence="3">PB745_01</strain>
        <tissue evidence="3">Gill</tissue>
    </source>
</reference>
<protein>
    <recommendedName>
        <fullName evidence="2">MADF domain-containing protein</fullName>
    </recommendedName>
</protein>
<feature type="domain" description="MADF" evidence="2">
    <location>
        <begin position="32"/>
        <end position="94"/>
    </location>
</feature>
<evidence type="ECO:0000259" key="2">
    <source>
        <dbReference type="Pfam" id="PF10545"/>
    </source>
</evidence>
<comment type="caution">
    <text evidence="3">The sequence shown here is derived from an EMBL/GenBank/DDBJ whole genome shotgun (WGS) entry which is preliminary data.</text>
</comment>
<dbReference type="EMBL" id="JAWQEG010001511">
    <property type="protein sequence ID" value="KAK3878983.1"/>
    <property type="molecule type" value="Genomic_DNA"/>
</dbReference>
<dbReference type="InterPro" id="IPR006578">
    <property type="entry name" value="MADF-dom"/>
</dbReference>
<sequence length="101" mass="11762">MHQMRKGTTRAGRRKPLQLPADEERELGEWLQENAFLYDRSLNEYRTKLKKDSVKEKKGATLNSPLSGDDIERWIKGLRTRYGKLTKLKSRSGSKTIAQRD</sequence>
<proteinExistence type="predicted"/>
<dbReference type="Pfam" id="PF10545">
    <property type="entry name" value="MADF_DNA_bdg"/>
    <property type="match status" value="1"/>
</dbReference>
<feature type="compositionally biased region" description="Basic residues" evidence="1">
    <location>
        <begin position="1"/>
        <end position="16"/>
    </location>
</feature>
<dbReference type="AlphaFoldDB" id="A0AAE1FR63"/>
<organism evidence="3 4">
    <name type="scientific">Petrolisthes cinctipes</name>
    <name type="common">Flat porcelain crab</name>
    <dbReference type="NCBI Taxonomy" id="88211"/>
    <lineage>
        <taxon>Eukaryota</taxon>
        <taxon>Metazoa</taxon>
        <taxon>Ecdysozoa</taxon>
        <taxon>Arthropoda</taxon>
        <taxon>Crustacea</taxon>
        <taxon>Multicrustacea</taxon>
        <taxon>Malacostraca</taxon>
        <taxon>Eumalacostraca</taxon>
        <taxon>Eucarida</taxon>
        <taxon>Decapoda</taxon>
        <taxon>Pleocyemata</taxon>
        <taxon>Anomura</taxon>
        <taxon>Galatheoidea</taxon>
        <taxon>Porcellanidae</taxon>
        <taxon>Petrolisthes</taxon>
    </lineage>
</organism>
<gene>
    <name evidence="3" type="ORF">Pcinc_016427</name>
</gene>
<evidence type="ECO:0000313" key="3">
    <source>
        <dbReference type="EMBL" id="KAK3878983.1"/>
    </source>
</evidence>
<name>A0AAE1FR63_PETCI</name>
<evidence type="ECO:0000313" key="4">
    <source>
        <dbReference type="Proteomes" id="UP001286313"/>
    </source>
</evidence>